<accession>A0A372FRN6</accession>
<sequence>MERLATTALRTIHQQVSKALHEPTALYLIGSHARGNADQASDVDIVIITRGDAGAAHRIATSAYARHCPDGPQLDLTVLAHDELGHSATTDLARVQRREVLFPLVDHGQHIAGPDLATRLASRLTVGAAPTTHMPWVFARRTRGLPERLQSTPVSVPPNPDDEFLGYPSGSRTKVVVSLASWIGAGIIAMRTGWEHLATKEHVVARLNDIDVSGARWLSETITVCRSSWGYSVPQSTIDRALLRKICQRLHQMERDYATRHQSWQLESAKGRIDAA</sequence>
<keyword evidence="3" id="KW-1185">Reference proteome</keyword>
<dbReference type="CDD" id="cd05403">
    <property type="entry name" value="NT_KNTase_like"/>
    <property type="match status" value="1"/>
</dbReference>
<comment type="caution">
    <text evidence="2">The sequence shown here is derived from an EMBL/GenBank/DDBJ whole genome shotgun (WGS) entry which is preliminary data.</text>
</comment>
<dbReference type="InterPro" id="IPR002934">
    <property type="entry name" value="Polymerase_NTP_transf_dom"/>
</dbReference>
<feature type="domain" description="Polymerase nucleotidyl transferase" evidence="1">
    <location>
        <begin position="18"/>
        <end position="53"/>
    </location>
</feature>
<dbReference type="Pfam" id="PF01909">
    <property type="entry name" value="NTP_transf_2"/>
    <property type="match status" value="1"/>
</dbReference>
<dbReference type="EMBL" id="QVFU01000062">
    <property type="protein sequence ID" value="RFS43401.1"/>
    <property type="molecule type" value="Genomic_DNA"/>
</dbReference>
<keyword evidence="2" id="KW-0808">Transferase</keyword>
<dbReference type="RefSeq" id="WP_117230966.1">
    <property type="nucleotide sequence ID" value="NZ_CP061725.1"/>
</dbReference>
<dbReference type="GO" id="GO:0016779">
    <property type="term" value="F:nucleotidyltransferase activity"/>
    <property type="evidence" value="ECO:0007669"/>
    <property type="project" value="InterPro"/>
</dbReference>
<gene>
    <name evidence="2" type="ORF">D0Q02_28020</name>
</gene>
<dbReference type="InterPro" id="IPR043519">
    <property type="entry name" value="NT_sf"/>
</dbReference>
<dbReference type="Proteomes" id="UP000262621">
    <property type="component" value="Unassembled WGS sequence"/>
</dbReference>
<evidence type="ECO:0000313" key="2">
    <source>
        <dbReference type="EMBL" id="RFS43401.1"/>
    </source>
</evidence>
<proteinExistence type="predicted"/>
<dbReference type="SUPFAM" id="SSF81301">
    <property type="entry name" value="Nucleotidyltransferase"/>
    <property type="match status" value="1"/>
</dbReference>
<dbReference type="AlphaFoldDB" id="A0A372FRN6"/>
<dbReference type="Gene3D" id="3.30.460.10">
    <property type="entry name" value="Beta Polymerase, domain 2"/>
    <property type="match status" value="1"/>
</dbReference>
<reference evidence="2 3" key="1">
    <citation type="submission" date="2018-08" db="EMBL/GenBank/DDBJ databases">
        <title>Verrucosispora craniellae sp. nov., isolated from a marine sponge in the South China Sea.</title>
        <authorList>
            <person name="Li L."/>
            <person name="Lin H.W."/>
        </authorList>
    </citation>
    <scope>NUCLEOTIDE SEQUENCE [LARGE SCALE GENOMIC DNA]</scope>
    <source>
        <strain evidence="2 3">LHW63014</strain>
    </source>
</reference>
<organism evidence="2 3">
    <name type="scientific">Micromonospora craniellae</name>
    <dbReference type="NCBI Taxonomy" id="2294034"/>
    <lineage>
        <taxon>Bacteria</taxon>
        <taxon>Bacillati</taxon>
        <taxon>Actinomycetota</taxon>
        <taxon>Actinomycetes</taxon>
        <taxon>Micromonosporales</taxon>
        <taxon>Micromonosporaceae</taxon>
        <taxon>Micromonospora</taxon>
    </lineage>
</organism>
<evidence type="ECO:0000313" key="3">
    <source>
        <dbReference type="Proteomes" id="UP000262621"/>
    </source>
</evidence>
<protein>
    <submittedName>
        <fullName evidence="2">Nucleotidyltransferase domain-containing protein</fullName>
    </submittedName>
</protein>
<evidence type="ECO:0000259" key="1">
    <source>
        <dbReference type="Pfam" id="PF01909"/>
    </source>
</evidence>
<dbReference type="OrthoDB" id="157074at2"/>
<name>A0A372FRN6_9ACTN</name>